<reference evidence="1 2" key="1">
    <citation type="journal article" date="2017" name="Int. J. Syst. Evol. Microbiol.">
        <title>Mucilaginibacterpsychrotolerans sp. nov., isolated from peatlands.</title>
        <authorList>
            <person name="Deng Y."/>
            <person name="Shen L."/>
            <person name="Xu B."/>
            <person name="Liu Y."/>
            <person name="Gu Z."/>
            <person name="Liu H."/>
            <person name="Zhou Y."/>
        </authorList>
    </citation>
    <scope>NUCLEOTIDE SEQUENCE [LARGE SCALE GENOMIC DNA]</scope>
    <source>
        <strain evidence="1 2">NH7-4</strain>
    </source>
</reference>
<name>A0A4Y8SH07_9SPHI</name>
<sequence length="63" mass="7092">MEQVFKSEILFDDLAMIKAVNGAGYLSNEKAVYNNDCTDNYHDCTDNIHTPEDDEEFSTAQIG</sequence>
<evidence type="ECO:0000313" key="1">
    <source>
        <dbReference type="EMBL" id="TFF37920.1"/>
    </source>
</evidence>
<dbReference type="RefSeq" id="WP_133229264.1">
    <property type="nucleotide sequence ID" value="NZ_SOZE01000008.1"/>
</dbReference>
<comment type="caution">
    <text evidence="1">The sequence shown here is derived from an EMBL/GenBank/DDBJ whole genome shotgun (WGS) entry which is preliminary data.</text>
</comment>
<dbReference type="Proteomes" id="UP000297540">
    <property type="component" value="Unassembled WGS sequence"/>
</dbReference>
<dbReference type="AlphaFoldDB" id="A0A4Y8SH07"/>
<gene>
    <name evidence="1" type="ORF">E2R66_10035</name>
</gene>
<proteinExistence type="predicted"/>
<keyword evidence="2" id="KW-1185">Reference proteome</keyword>
<protein>
    <submittedName>
        <fullName evidence="1">Uncharacterized protein</fullName>
    </submittedName>
</protein>
<evidence type="ECO:0000313" key="2">
    <source>
        <dbReference type="Proteomes" id="UP000297540"/>
    </source>
</evidence>
<organism evidence="1 2">
    <name type="scientific">Mucilaginibacter psychrotolerans</name>
    <dbReference type="NCBI Taxonomy" id="1524096"/>
    <lineage>
        <taxon>Bacteria</taxon>
        <taxon>Pseudomonadati</taxon>
        <taxon>Bacteroidota</taxon>
        <taxon>Sphingobacteriia</taxon>
        <taxon>Sphingobacteriales</taxon>
        <taxon>Sphingobacteriaceae</taxon>
        <taxon>Mucilaginibacter</taxon>
    </lineage>
</organism>
<accession>A0A4Y8SH07</accession>
<dbReference type="EMBL" id="SOZE01000008">
    <property type="protein sequence ID" value="TFF37920.1"/>
    <property type="molecule type" value="Genomic_DNA"/>
</dbReference>